<feature type="compositionally biased region" description="Basic and acidic residues" evidence="1">
    <location>
        <begin position="47"/>
        <end position="57"/>
    </location>
</feature>
<dbReference type="EMBL" id="JAKWBI020000816">
    <property type="protein sequence ID" value="KAJ2892394.1"/>
    <property type="molecule type" value="Genomic_DNA"/>
</dbReference>
<organism evidence="2 3">
    <name type="scientific">Zalerion maritima</name>
    <dbReference type="NCBI Taxonomy" id="339359"/>
    <lineage>
        <taxon>Eukaryota</taxon>
        <taxon>Fungi</taxon>
        <taxon>Dikarya</taxon>
        <taxon>Ascomycota</taxon>
        <taxon>Pezizomycotina</taxon>
        <taxon>Sordariomycetes</taxon>
        <taxon>Lulworthiomycetidae</taxon>
        <taxon>Lulworthiales</taxon>
        <taxon>Lulworthiaceae</taxon>
        <taxon>Zalerion</taxon>
    </lineage>
</organism>
<sequence length="165" mass="18336">MSSDSSREVNQAAQPPNINVATTIATTDNQSTPSEAAQTNNTPPTEHSCREEGEHPRCPCHHNGHGEVGTCLQPAGDGRQQREDIPSSSHHRHSCDQRGHEGSSLNFDDLLPAAEASFREAARKSYWQWCQVEQNWYHGPSSDEARIWYPKEWLASAPTHTGGFY</sequence>
<evidence type="ECO:0000313" key="3">
    <source>
        <dbReference type="Proteomes" id="UP001201980"/>
    </source>
</evidence>
<evidence type="ECO:0000256" key="1">
    <source>
        <dbReference type="SAM" id="MobiDB-lite"/>
    </source>
</evidence>
<gene>
    <name evidence="2" type="ORF">MKZ38_009895</name>
</gene>
<evidence type="ECO:0000313" key="2">
    <source>
        <dbReference type="EMBL" id="KAJ2892394.1"/>
    </source>
</evidence>
<reference evidence="2" key="1">
    <citation type="submission" date="2022-07" db="EMBL/GenBank/DDBJ databases">
        <title>Draft genome sequence of Zalerion maritima ATCC 34329, a (micro)plastics degrading marine fungus.</title>
        <authorList>
            <person name="Paco A."/>
            <person name="Goncalves M.F.M."/>
            <person name="Rocha-Santos T.A.P."/>
            <person name="Alves A."/>
        </authorList>
    </citation>
    <scope>NUCLEOTIDE SEQUENCE</scope>
    <source>
        <strain evidence="2">ATCC 34329</strain>
    </source>
</reference>
<comment type="caution">
    <text evidence="2">The sequence shown here is derived from an EMBL/GenBank/DDBJ whole genome shotgun (WGS) entry which is preliminary data.</text>
</comment>
<proteinExistence type="predicted"/>
<dbReference type="AlphaFoldDB" id="A0AAD5WN05"/>
<keyword evidence="3" id="KW-1185">Reference proteome</keyword>
<feature type="region of interest" description="Disordered" evidence="1">
    <location>
        <begin position="1"/>
        <end position="106"/>
    </location>
</feature>
<name>A0AAD5WN05_9PEZI</name>
<dbReference type="Proteomes" id="UP001201980">
    <property type="component" value="Unassembled WGS sequence"/>
</dbReference>
<protein>
    <submittedName>
        <fullName evidence="2">Uncharacterized protein</fullName>
    </submittedName>
</protein>
<accession>A0AAD5WN05</accession>
<feature type="compositionally biased region" description="Polar residues" evidence="1">
    <location>
        <begin position="1"/>
        <end position="45"/>
    </location>
</feature>